<reference evidence="1 2" key="1">
    <citation type="submission" date="2016-02" db="EMBL/GenBank/DDBJ databases">
        <title>Genome analysis of coral dinoflagellate symbionts highlights evolutionary adaptations to a symbiotic lifestyle.</title>
        <authorList>
            <person name="Aranda M."/>
            <person name="Li Y."/>
            <person name="Liew Y.J."/>
            <person name="Baumgarten S."/>
            <person name="Simakov O."/>
            <person name="Wilson M."/>
            <person name="Piel J."/>
            <person name="Ashoor H."/>
            <person name="Bougouffa S."/>
            <person name="Bajic V.B."/>
            <person name="Ryu T."/>
            <person name="Ravasi T."/>
            <person name="Bayer T."/>
            <person name="Micklem G."/>
            <person name="Kim H."/>
            <person name="Bhak J."/>
            <person name="Lajeunesse T.C."/>
            <person name="Voolstra C.R."/>
        </authorList>
    </citation>
    <scope>NUCLEOTIDE SEQUENCE [LARGE SCALE GENOMIC DNA]</scope>
    <source>
        <strain evidence="1 2">CCMP2467</strain>
    </source>
</reference>
<gene>
    <name evidence="1" type="ORF">AK812_SmicGene29859</name>
</gene>
<organism evidence="1 2">
    <name type="scientific">Symbiodinium microadriaticum</name>
    <name type="common">Dinoflagellate</name>
    <name type="synonym">Zooxanthella microadriatica</name>
    <dbReference type="NCBI Taxonomy" id="2951"/>
    <lineage>
        <taxon>Eukaryota</taxon>
        <taxon>Sar</taxon>
        <taxon>Alveolata</taxon>
        <taxon>Dinophyceae</taxon>
        <taxon>Suessiales</taxon>
        <taxon>Symbiodiniaceae</taxon>
        <taxon>Symbiodinium</taxon>
    </lineage>
</organism>
<dbReference type="OrthoDB" id="10428114at2759"/>
<dbReference type="EMBL" id="LSRX01000795">
    <property type="protein sequence ID" value="OLP88778.1"/>
    <property type="molecule type" value="Genomic_DNA"/>
</dbReference>
<keyword evidence="2" id="KW-1185">Reference proteome</keyword>
<evidence type="ECO:0000313" key="2">
    <source>
        <dbReference type="Proteomes" id="UP000186817"/>
    </source>
</evidence>
<evidence type="ECO:0000313" key="1">
    <source>
        <dbReference type="EMBL" id="OLP88778.1"/>
    </source>
</evidence>
<comment type="caution">
    <text evidence="1">The sequence shown here is derived from an EMBL/GenBank/DDBJ whole genome shotgun (WGS) entry which is preliminary data.</text>
</comment>
<sequence length="336" mass="36099">MANFGVLQLHVAEEMAEVMPFAAGQICESWLPMGWQEVATSGKVGEAAAASQSSQPDAARPRHCWSLELSGVGVVAVRKRAKFAQALVNLRGRGWGALKKREAVQSEPAFPENLAPQNGKAVARLLGMAWKAPLKVRPSHADVVLQFVSKQAAGFSIDQWGFPEMLAAVGARIRVHHAQPGIKTLSEEIERQLRFQPGDLFGSKVKDALVSSLKVSSAASECSSGTAAQLPFQGSKAWPAGGRMVVESPNGAGVSESSTSSYRDASVCMLQQPRIFYLSQTAKGTYKMELATQVGPPVTLSDEEYMQDLVLILASASEPELQKQPSCILLILRGWV</sequence>
<dbReference type="AlphaFoldDB" id="A0A1Q9D0T2"/>
<protein>
    <submittedName>
        <fullName evidence="1">Uncharacterized protein</fullName>
    </submittedName>
</protein>
<name>A0A1Q9D0T2_SYMMI</name>
<dbReference type="Proteomes" id="UP000186817">
    <property type="component" value="Unassembled WGS sequence"/>
</dbReference>
<accession>A0A1Q9D0T2</accession>
<proteinExistence type="predicted"/>